<dbReference type="PRINTS" id="PR00024">
    <property type="entry name" value="HOMEOBOX"/>
</dbReference>
<dbReference type="CDD" id="cd00086">
    <property type="entry name" value="homeodomain"/>
    <property type="match status" value="1"/>
</dbReference>
<evidence type="ECO:0000256" key="3">
    <source>
        <dbReference type="ARBA" id="ARBA00023155"/>
    </source>
</evidence>
<feature type="domain" description="Homeobox" evidence="8">
    <location>
        <begin position="206"/>
        <end position="266"/>
    </location>
</feature>
<feature type="region of interest" description="Disordered" evidence="7">
    <location>
        <begin position="266"/>
        <end position="285"/>
    </location>
</feature>
<keyword evidence="4 5" id="KW-0539">Nucleus</keyword>
<evidence type="ECO:0000256" key="2">
    <source>
        <dbReference type="ARBA" id="ARBA00023125"/>
    </source>
</evidence>
<keyword evidence="2 5" id="KW-0238">DNA-binding</keyword>
<evidence type="ECO:0000313" key="9">
    <source>
        <dbReference type="Proteomes" id="UP000095283"/>
    </source>
</evidence>
<reference evidence="10" key="1">
    <citation type="submission" date="2016-11" db="UniProtKB">
        <authorList>
            <consortium name="WormBaseParasite"/>
        </authorList>
    </citation>
    <scope>IDENTIFICATION</scope>
</reference>
<dbReference type="SMART" id="SM00389">
    <property type="entry name" value="HOX"/>
    <property type="match status" value="1"/>
</dbReference>
<dbReference type="GO" id="GO:0005634">
    <property type="term" value="C:nucleus"/>
    <property type="evidence" value="ECO:0007669"/>
    <property type="project" value="UniProtKB-SubCell"/>
</dbReference>
<evidence type="ECO:0000256" key="4">
    <source>
        <dbReference type="ARBA" id="ARBA00023242"/>
    </source>
</evidence>
<dbReference type="WBParaSite" id="Hba_19656">
    <property type="protein sequence ID" value="Hba_19656"/>
    <property type="gene ID" value="Hba_19656"/>
</dbReference>
<evidence type="ECO:0000259" key="8">
    <source>
        <dbReference type="PROSITE" id="PS50071"/>
    </source>
</evidence>
<dbReference type="PANTHER" id="PTHR24340">
    <property type="entry name" value="HOMEOBOX PROTEIN NKX"/>
    <property type="match status" value="1"/>
</dbReference>
<dbReference type="AlphaFoldDB" id="A0A1I7XPJ5"/>
<feature type="compositionally biased region" description="Polar residues" evidence="7">
    <location>
        <begin position="1"/>
        <end position="11"/>
    </location>
</feature>
<evidence type="ECO:0000313" key="10">
    <source>
        <dbReference type="WBParaSite" id="Hba_19656"/>
    </source>
</evidence>
<dbReference type="PROSITE" id="PS50071">
    <property type="entry name" value="HOMEOBOX_2"/>
    <property type="match status" value="1"/>
</dbReference>
<dbReference type="Proteomes" id="UP000095283">
    <property type="component" value="Unplaced"/>
</dbReference>
<evidence type="ECO:0000256" key="1">
    <source>
        <dbReference type="ARBA" id="ARBA00004123"/>
    </source>
</evidence>
<sequence>MSIFLSGSQLGTPEKETFSSATLSPSPEHIAGAFTSRTSSEDHVEKKDSRTSSYSISNILEKKENSPGVSSSSTSEDDNVSARCGSTEEEHMSPSVSDAPSSSVFPHFLFPGSAFSASSTIPDVSSPLTMTTGMDISPAQLQHAYLSFLVGQQLNNAAANPLRMLAQDQARAAVLAPFGLLSQLPQSGMSTLSRLPMQLSPNSLTLQKKQSRPTFTGHQIFMLEKKFEQTKYLAGSDRAQLAQELSMSESQVKVWFQNRRTKWRKKEAADNALGKRQEDIKPNSGIQIPAIQPFITSPN</sequence>
<feature type="DNA-binding region" description="Homeobox" evidence="5">
    <location>
        <begin position="208"/>
        <end position="267"/>
    </location>
</feature>
<evidence type="ECO:0000256" key="5">
    <source>
        <dbReference type="PROSITE-ProRule" id="PRU00108"/>
    </source>
</evidence>
<feature type="compositionally biased region" description="Basic and acidic residues" evidence="7">
    <location>
        <begin position="39"/>
        <end position="50"/>
    </location>
</feature>
<evidence type="ECO:0000256" key="6">
    <source>
        <dbReference type="RuleBase" id="RU000682"/>
    </source>
</evidence>
<feature type="region of interest" description="Disordered" evidence="7">
    <location>
        <begin position="1"/>
        <end position="98"/>
    </location>
</feature>
<dbReference type="GO" id="GO:0000978">
    <property type="term" value="F:RNA polymerase II cis-regulatory region sequence-specific DNA binding"/>
    <property type="evidence" value="ECO:0007669"/>
    <property type="project" value="TreeGrafter"/>
</dbReference>
<evidence type="ECO:0000256" key="7">
    <source>
        <dbReference type="SAM" id="MobiDB-lite"/>
    </source>
</evidence>
<accession>A0A1I7XPJ5</accession>
<dbReference type="PANTHER" id="PTHR24340:SF35">
    <property type="entry name" value="HGTX, ISOFORM C"/>
    <property type="match status" value="1"/>
</dbReference>
<feature type="compositionally biased region" description="Basic and acidic residues" evidence="7">
    <location>
        <begin position="266"/>
        <end position="281"/>
    </location>
</feature>
<proteinExistence type="predicted"/>
<dbReference type="InterPro" id="IPR050394">
    <property type="entry name" value="Homeobox_NK-like"/>
</dbReference>
<dbReference type="Gene3D" id="1.10.10.60">
    <property type="entry name" value="Homeodomain-like"/>
    <property type="match status" value="1"/>
</dbReference>
<protein>
    <submittedName>
        <fullName evidence="10">Homeobox domain-containing protein</fullName>
    </submittedName>
</protein>
<dbReference type="InterPro" id="IPR009057">
    <property type="entry name" value="Homeodomain-like_sf"/>
</dbReference>
<dbReference type="InterPro" id="IPR020479">
    <property type="entry name" value="HD_metazoa"/>
</dbReference>
<dbReference type="GO" id="GO:0000981">
    <property type="term" value="F:DNA-binding transcription factor activity, RNA polymerase II-specific"/>
    <property type="evidence" value="ECO:0007669"/>
    <property type="project" value="InterPro"/>
</dbReference>
<comment type="subcellular location">
    <subcellularLocation>
        <location evidence="1 5 6">Nucleus</location>
    </subcellularLocation>
</comment>
<dbReference type="PROSITE" id="PS00027">
    <property type="entry name" value="HOMEOBOX_1"/>
    <property type="match status" value="1"/>
</dbReference>
<name>A0A1I7XPJ5_HETBA</name>
<dbReference type="InterPro" id="IPR017970">
    <property type="entry name" value="Homeobox_CS"/>
</dbReference>
<keyword evidence="3 5" id="KW-0371">Homeobox</keyword>
<dbReference type="GO" id="GO:0030154">
    <property type="term" value="P:cell differentiation"/>
    <property type="evidence" value="ECO:0007669"/>
    <property type="project" value="TreeGrafter"/>
</dbReference>
<organism evidence="9 10">
    <name type="scientific">Heterorhabditis bacteriophora</name>
    <name type="common">Entomopathogenic nematode worm</name>
    <dbReference type="NCBI Taxonomy" id="37862"/>
    <lineage>
        <taxon>Eukaryota</taxon>
        <taxon>Metazoa</taxon>
        <taxon>Ecdysozoa</taxon>
        <taxon>Nematoda</taxon>
        <taxon>Chromadorea</taxon>
        <taxon>Rhabditida</taxon>
        <taxon>Rhabditina</taxon>
        <taxon>Rhabditomorpha</taxon>
        <taxon>Strongyloidea</taxon>
        <taxon>Heterorhabditidae</taxon>
        <taxon>Heterorhabditis</taxon>
    </lineage>
</organism>
<keyword evidence="9" id="KW-1185">Reference proteome</keyword>
<dbReference type="InterPro" id="IPR001356">
    <property type="entry name" value="HD"/>
</dbReference>
<dbReference type="FunFam" id="1.10.10.60:FF:000391">
    <property type="entry name" value="Homeobox transcription factor"/>
    <property type="match status" value="1"/>
</dbReference>
<dbReference type="Pfam" id="PF00046">
    <property type="entry name" value="Homeodomain"/>
    <property type="match status" value="1"/>
</dbReference>
<dbReference type="SUPFAM" id="SSF46689">
    <property type="entry name" value="Homeodomain-like"/>
    <property type="match status" value="1"/>
</dbReference>